<dbReference type="InterPro" id="IPR045601">
    <property type="entry name" value="DUF6455"/>
</dbReference>
<reference evidence="2 3" key="1">
    <citation type="submission" date="2023-09" db="EMBL/GenBank/DDBJ databases">
        <title>Xinfangfangia sedmenti sp. nov., isolated the sedment.</title>
        <authorList>
            <person name="Xu L."/>
        </authorList>
    </citation>
    <scope>NUCLEOTIDE SEQUENCE [LARGE SCALE GENOMIC DNA]</scope>
    <source>
        <strain evidence="2 3">LG-4</strain>
    </source>
</reference>
<sequence length="101" mass="11162">MQPWRGNPAMEVTMYEKLDKHSLLVNRMAASAQVDLAEVLLRGRLSPYALRGAIHSCTHCQHVARCEAHLAALPGDGAAREIPVYCRNKALFDNLPRTVPA</sequence>
<evidence type="ECO:0000313" key="2">
    <source>
        <dbReference type="EMBL" id="MDR5651624.1"/>
    </source>
</evidence>
<evidence type="ECO:0000313" key="3">
    <source>
        <dbReference type="Proteomes" id="UP001247754"/>
    </source>
</evidence>
<protein>
    <submittedName>
        <fullName evidence="2">DUF6455 family protein</fullName>
    </submittedName>
</protein>
<dbReference type="EMBL" id="JAVKPH010000002">
    <property type="protein sequence ID" value="MDR5651624.1"/>
    <property type="molecule type" value="Genomic_DNA"/>
</dbReference>
<gene>
    <name evidence="2" type="ORF">RGD00_03340</name>
</gene>
<comment type="caution">
    <text evidence="2">The sequence shown here is derived from an EMBL/GenBank/DDBJ whole genome shotgun (WGS) entry which is preliminary data.</text>
</comment>
<dbReference type="RefSeq" id="WP_310455857.1">
    <property type="nucleotide sequence ID" value="NZ_JAVKPH010000002.1"/>
</dbReference>
<dbReference type="Proteomes" id="UP001247754">
    <property type="component" value="Unassembled WGS sequence"/>
</dbReference>
<evidence type="ECO:0000259" key="1">
    <source>
        <dbReference type="Pfam" id="PF20056"/>
    </source>
</evidence>
<accession>A0ABU1F5B6</accession>
<organism evidence="2 3">
    <name type="scientific">Ruixingdingia sedimenti</name>
    <dbReference type="NCBI Taxonomy" id="3073604"/>
    <lineage>
        <taxon>Bacteria</taxon>
        <taxon>Pseudomonadati</taxon>
        <taxon>Pseudomonadota</taxon>
        <taxon>Alphaproteobacteria</taxon>
        <taxon>Rhodobacterales</taxon>
        <taxon>Paracoccaceae</taxon>
        <taxon>Ruixingdingia</taxon>
    </lineage>
</organism>
<feature type="domain" description="DUF6455" evidence="1">
    <location>
        <begin position="15"/>
        <end position="96"/>
    </location>
</feature>
<name>A0ABU1F5B6_9RHOB</name>
<keyword evidence="3" id="KW-1185">Reference proteome</keyword>
<proteinExistence type="predicted"/>
<dbReference type="Pfam" id="PF20056">
    <property type="entry name" value="DUF6455"/>
    <property type="match status" value="1"/>
</dbReference>